<feature type="chain" id="PRO_5032350016" description="DUF2207 domain-containing protein" evidence="3">
    <location>
        <begin position="40"/>
        <end position="393"/>
    </location>
</feature>
<dbReference type="Proteomes" id="UP000579605">
    <property type="component" value="Unassembled WGS sequence"/>
</dbReference>
<feature type="transmembrane region" description="Helical" evidence="2">
    <location>
        <begin position="349"/>
        <end position="368"/>
    </location>
</feature>
<feature type="transmembrane region" description="Helical" evidence="2">
    <location>
        <begin position="294"/>
        <end position="314"/>
    </location>
</feature>
<protein>
    <recommendedName>
        <fullName evidence="4">DUF2207 domain-containing protein</fullName>
    </recommendedName>
</protein>
<evidence type="ECO:0000313" key="6">
    <source>
        <dbReference type="Proteomes" id="UP000579605"/>
    </source>
</evidence>
<evidence type="ECO:0000256" key="2">
    <source>
        <dbReference type="SAM" id="Phobius"/>
    </source>
</evidence>
<proteinExistence type="predicted"/>
<name>A0A852ZLW7_9ACTN</name>
<evidence type="ECO:0000256" key="1">
    <source>
        <dbReference type="SAM" id="MobiDB-lite"/>
    </source>
</evidence>
<dbReference type="EMBL" id="JACBZH010000001">
    <property type="protein sequence ID" value="NYH92582.1"/>
    <property type="molecule type" value="Genomic_DNA"/>
</dbReference>
<evidence type="ECO:0000313" key="5">
    <source>
        <dbReference type="EMBL" id="NYH92582.1"/>
    </source>
</evidence>
<comment type="caution">
    <text evidence="5">The sequence shown here is derived from an EMBL/GenBank/DDBJ whole genome shotgun (WGS) entry which is preliminary data.</text>
</comment>
<keyword evidence="2" id="KW-0472">Membrane</keyword>
<dbReference type="RefSeq" id="WP_179789988.1">
    <property type="nucleotide sequence ID" value="NZ_BAAARR010000021.1"/>
</dbReference>
<feature type="transmembrane region" description="Helical" evidence="2">
    <location>
        <begin position="326"/>
        <end position="343"/>
    </location>
</feature>
<keyword evidence="2" id="KW-1133">Transmembrane helix</keyword>
<sequence length="393" mass="40345">MTTAYGGRTRFPVVLPLASLLAGLVLAGLGLAHPAPAHAAVAKAAGAAKAAKAAKAAEGDRIPAYDITARVGTDGSVAVRERFTYDLAAGRPTPLNWAVPIRFTSAGESADGRDQATGQVVSVHDLAVRMDGRPVRTYHDHQAWWYAIWIGPDGTTPAGRHSYEVSYVLRGLVTSPGDQRQGASGAGTAQMWWNAISAHDEPIDRVRLTVTAPGTPARVSCTITDDAAPCRARADGSTVTFTAANLPGKSAVTTYAELPGVHADDSAAILPGVKATLRSNLAGPGAMAGLPASVVWAVAALLAAAVVVGLVLVARRPRLPAAAVRDTGALVAIGGLVLAYFLARYDLIWWALPVVCFGAALVVMSLMLPSPGAHRPAEPAPSPTGPEPVAPAG</sequence>
<evidence type="ECO:0000256" key="3">
    <source>
        <dbReference type="SAM" id="SignalP"/>
    </source>
</evidence>
<keyword evidence="3" id="KW-0732">Signal</keyword>
<dbReference type="InterPro" id="IPR018702">
    <property type="entry name" value="DUF2207"/>
</dbReference>
<organism evidence="5 6">
    <name type="scientific">Actinopolymorpha rutila</name>
    <dbReference type="NCBI Taxonomy" id="446787"/>
    <lineage>
        <taxon>Bacteria</taxon>
        <taxon>Bacillati</taxon>
        <taxon>Actinomycetota</taxon>
        <taxon>Actinomycetes</taxon>
        <taxon>Propionibacteriales</taxon>
        <taxon>Actinopolymorphaceae</taxon>
        <taxon>Actinopolymorpha</taxon>
    </lineage>
</organism>
<feature type="compositionally biased region" description="Pro residues" evidence="1">
    <location>
        <begin position="378"/>
        <end position="393"/>
    </location>
</feature>
<dbReference type="AlphaFoldDB" id="A0A852ZLW7"/>
<accession>A0A852ZLW7</accession>
<dbReference type="Pfam" id="PF09972">
    <property type="entry name" value="DUF2207"/>
    <property type="match status" value="1"/>
</dbReference>
<feature type="domain" description="DUF2207" evidence="4">
    <location>
        <begin position="61"/>
        <end position="255"/>
    </location>
</feature>
<evidence type="ECO:0000259" key="4">
    <source>
        <dbReference type="Pfam" id="PF09972"/>
    </source>
</evidence>
<feature type="signal peptide" evidence="3">
    <location>
        <begin position="1"/>
        <end position="39"/>
    </location>
</feature>
<keyword evidence="2" id="KW-0812">Transmembrane</keyword>
<feature type="region of interest" description="Disordered" evidence="1">
    <location>
        <begin position="374"/>
        <end position="393"/>
    </location>
</feature>
<keyword evidence="6" id="KW-1185">Reference proteome</keyword>
<reference evidence="5 6" key="1">
    <citation type="submission" date="2020-07" db="EMBL/GenBank/DDBJ databases">
        <title>Sequencing the genomes of 1000 actinobacteria strains.</title>
        <authorList>
            <person name="Klenk H.-P."/>
        </authorList>
    </citation>
    <scope>NUCLEOTIDE SEQUENCE [LARGE SCALE GENOMIC DNA]</scope>
    <source>
        <strain evidence="5 6">DSM 18448</strain>
    </source>
</reference>
<gene>
    <name evidence="5" type="ORF">F4554_005220</name>
</gene>